<dbReference type="EMBL" id="BAABBN010000004">
    <property type="protein sequence ID" value="GAA3912427.1"/>
    <property type="molecule type" value="Genomic_DNA"/>
</dbReference>
<dbReference type="PANTHER" id="PTHR45138">
    <property type="entry name" value="REGULATORY COMPONENTS OF SENSORY TRANSDUCTION SYSTEM"/>
    <property type="match status" value="1"/>
</dbReference>
<dbReference type="Gene3D" id="3.30.70.270">
    <property type="match status" value="1"/>
</dbReference>
<evidence type="ECO:0000313" key="5">
    <source>
        <dbReference type="EMBL" id="GAA3912427.1"/>
    </source>
</evidence>
<dbReference type="Pfam" id="PF00990">
    <property type="entry name" value="GGDEF"/>
    <property type="match status" value="2"/>
</dbReference>
<sequence length="411" mass="46244">MIFRLKPYLTGLVIIIFAQWLLETQTETLRGWFDLLKWSGYGLLVLTLVVSVHFNRPVYAHFMVLVGIQYYLIQNFLQVPLSEPSAQVLYLWLAIWLPLSALLVSVVPAKPIKHWFQALVACVYLAPLLGVIALLDSISVWYSEFLASGAAPDLLFQFWPSDWLVSSVGVVIFYLMCLLIGLTLVRFNKALTLLPLMILLQAVLLMRFHLTFASAVMFLAGMLIVFVYLLQQSWQLVYLDELTGLPGRRAMNETLQGLGRRYTLAMMDVDHFKKFNDTYGHDIGDQVLKMVASRIGEVGGGGKPFRYGGEEFAIVFPGKALGETLVHLETVRTAIENYQMTIRQPDRPEDNVEGKKKRAVKVAESTKVVSVTISIGAAERVQGEKDPNDVLKNADKVLYQAKEAGRNCVCY</sequence>
<feature type="transmembrane region" description="Helical" evidence="3">
    <location>
        <begin position="59"/>
        <end position="77"/>
    </location>
</feature>
<dbReference type="SUPFAM" id="SSF55073">
    <property type="entry name" value="Nucleotide cyclase"/>
    <property type="match status" value="1"/>
</dbReference>
<dbReference type="InterPro" id="IPR043128">
    <property type="entry name" value="Rev_trsase/Diguanyl_cyclase"/>
</dbReference>
<keyword evidence="3" id="KW-0472">Membrane</keyword>
<comment type="caution">
    <text evidence="5">The sequence shown here is derived from an EMBL/GenBank/DDBJ whole genome shotgun (WGS) entry which is preliminary data.</text>
</comment>
<dbReference type="Proteomes" id="UP001501565">
    <property type="component" value="Unassembled WGS sequence"/>
</dbReference>
<evidence type="ECO:0000256" key="3">
    <source>
        <dbReference type="SAM" id="Phobius"/>
    </source>
</evidence>
<keyword evidence="6" id="KW-1185">Reference proteome</keyword>
<comment type="catalytic activity">
    <reaction evidence="2">
        <text>2 GTP = 3',3'-c-di-GMP + 2 diphosphate</text>
        <dbReference type="Rhea" id="RHEA:24898"/>
        <dbReference type="ChEBI" id="CHEBI:33019"/>
        <dbReference type="ChEBI" id="CHEBI:37565"/>
        <dbReference type="ChEBI" id="CHEBI:58805"/>
        <dbReference type="EC" id="2.7.7.65"/>
    </reaction>
</comment>
<feature type="transmembrane region" description="Helical" evidence="3">
    <location>
        <begin position="35"/>
        <end position="52"/>
    </location>
</feature>
<feature type="transmembrane region" description="Helical" evidence="3">
    <location>
        <begin position="7"/>
        <end position="23"/>
    </location>
</feature>
<keyword evidence="3" id="KW-0812">Transmembrane</keyword>
<dbReference type="PANTHER" id="PTHR45138:SF9">
    <property type="entry name" value="DIGUANYLATE CYCLASE DGCM-RELATED"/>
    <property type="match status" value="1"/>
</dbReference>
<evidence type="ECO:0000256" key="2">
    <source>
        <dbReference type="ARBA" id="ARBA00034247"/>
    </source>
</evidence>
<feature type="domain" description="GGDEF" evidence="4">
    <location>
        <begin position="260"/>
        <end position="411"/>
    </location>
</feature>
<dbReference type="CDD" id="cd01949">
    <property type="entry name" value="GGDEF"/>
    <property type="match status" value="1"/>
</dbReference>
<feature type="transmembrane region" description="Helical" evidence="3">
    <location>
        <begin position="119"/>
        <end position="143"/>
    </location>
</feature>
<dbReference type="SMART" id="SM00267">
    <property type="entry name" value="GGDEF"/>
    <property type="match status" value="1"/>
</dbReference>
<gene>
    <name evidence="5" type="ORF">GCM10022277_03950</name>
</gene>
<dbReference type="RefSeq" id="WP_344794942.1">
    <property type="nucleotide sequence ID" value="NZ_BAABBN010000004.1"/>
</dbReference>
<organism evidence="5 6">
    <name type="scientific">Litoribacillus peritrichatus</name>
    <dbReference type="NCBI Taxonomy" id="718191"/>
    <lineage>
        <taxon>Bacteria</taxon>
        <taxon>Pseudomonadati</taxon>
        <taxon>Pseudomonadota</taxon>
        <taxon>Gammaproteobacteria</taxon>
        <taxon>Oceanospirillales</taxon>
        <taxon>Oceanospirillaceae</taxon>
        <taxon>Litoribacillus</taxon>
    </lineage>
</organism>
<evidence type="ECO:0000256" key="1">
    <source>
        <dbReference type="ARBA" id="ARBA00012528"/>
    </source>
</evidence>
<feature type="transmembrane region" description="Helical" evidence="3">
    <location>
        <begin position="212"/>
        <end position="230"/>
    </location>
</feature>
<proteinExistence type="predicted"/>
<dbReference type="NCBIfam" id="TIGR00254">
    <property type="entry name" value="GGDEF"/>
    <property type="match status" value="1"/>
</dbReference>
<reference evidence="6" key="1">
    <citation type="journal article" date="2019" name="Int. J. Syst. Evol. Microbiol.">
        <title>The Global Catalogue of Microorganisms (GCM) 10K type strain sequencing project: providing services to taxonomists for standard genome sequencing and annotation.</title>
        <authorList>
            <consortium name="The Broad Institute Genomics Platform"/>
            <consortium name="The Broad Institute Genome Sequencing Center for Infectious Disease"/>
            <person name="Wu L."/>
            <person name="Ma J."/>
        </authorList>
    </citation>
    <scope>NUCLEOTIDE SEQUENCE [LARGE SCALE GENOMIC DNA]</scope>
    <source>
        <strain evidence="6">JCM 17551</strain>
    </source>
</reference>
<evidence type="ECO:0000259" key="4">
    <source>
        <dbReference type="PROSITE" id="PS50887"/>
    </source>
</evidence>
<keyword evidence="3" id="KW-1133">Transmembrane helix</keyword>
<name>A0ABP7M0Q7_9GAMM</name>
<feature type="transmembrane region" description="Helical" evidence="3">
    <location>
        <begin position="89"/>
        <end position="107"/>
    </location>
</feature>
<dbReference type="PROSITE" id="PS50887">
    <property type="entry name" value="GGDEF"/>
    <property type="match status" value="1"/>
</dbReference>
<accession>A0ABP7M0Q7</accession>
<protein>
    <recommendedName>
        <fullName evidence="1">diguanylate cyclase</fullName>
        <ecNumber evidence="1">2.7.7.65</ecNumber>
    </recommendedName>
</protein>
<feature type="transmembrane region" description="Helical" evidence="3">
    <location>
        <begin position="163"/>
        <end position="185"/>
    </location>
</feature>
<dbReference type="InterPro" id="IPR050469">
    <property type="entry name" value="Diguanylate_Cyclase"/>
</dbReference>
<dbReference type="InterPro" id="IPR000160">
    <property type="entry name" value="GGDEF_dom"/>
</dbReference>
<dbReference type="InterPro" id="IPR029787">
    <property type="entry name" value="Nucleotide_cyclase"/>
</dbReference>
<dbReference type="EC" id="2.7.7.65" evidence="1"/>
<evidence type="ECO:0000313" key="6">
    <source>
        <dbReference type="Proteomes" id="UP001501565"/>
    </source>
</evidence>